<dbReference type="RefSeq" id="WP_208198135.1">
    <property type="nucleotide sequence ID" value="NZ_CP076023.1"/>
</dbReference>
<evidence type="ECO:0000313" key="3">
    <source>
        <dbReference type="Proteomes" id="UP000679335"/>
    </source>
</evidence>
<feature type="compositionally biased region" description="Basic and acidic residues" evidence="1">
    <location>
        <begin position="49"/>
        <end position="58"/>
    </location>
</feature>
<protein>
    <submittedName>
        <fullName evidence="2">Uncharacterized protein</fullName>
    </submittedName>
</protein>
<evidence type="ECO:0000313" key="2">
    <source>
        <dbReference type="EMBL" id="QWC16982.1"/>
    </source>
</evidence>
<proteinExistence type="predicted"/>
<feature type="region of interest" description="Disordered" evidence="1">
    <location>
        <begin position="1"/>
        <end position="77"/>
    </location>
</feature>
<dbReference type="EMBL" id="CP076023">
    <property type="protein sequence ID" value="QWC16982.1"/>
    <property type="molecule type" value="Genomic_DNA"/>
</dbReference>
<sequence length="77" mass="8307">MSTVPGSESWRDAGLAPVDTELPLRLTDVDESDVPDESSAEEYAPGFPRADREDRATEADVVEQATEVPIEDEGTDA</sequence>
<organism evidence="2 3">
    <name type="scientific">Cellulomonas dongxiuzhuiae</name>
    <dbReference type="NCBI Taxonomy" id="2819979"/>
    <lineage>
        <taxon>Bacteria</taxon>
        <taxon>Bacillati</taxon>
        <taxon>Actinomycetota</taxon>
        <taxon>Actinomycetes</taxon>
        <taxon>Micrococcales</taxon>
        <taxon>Cellulomonadaceae</taxon>
        <taxon>Cellulomonas</taxon>
    </lineage>
</organism>
<feature type="compositionally biased region" description="Acidic residues" evidence="1">
    <location>
        <begin position="29"/>
        <end position="40"/>
    </location>
</feature>
<dbReference type="Proteomes" id="UP000679335">
    <property type="component" value="Chromosome"/>
</dbReference>
<keyword evidence="3" id="KW-1185">Reference proteome</keyword>
<reference evidence="2 3" key="1">
    <citation type="submission" date="2021-05" db="EMBL/GenBank/DDBJ databases">
        <title>Novel species in genus Cellulomonas.</title>
        <authorList>
            <person name="Zhang G."/>
        </authorList>
    </citation>
    <scope>NUCLEOTIDE SEQUENCE [LARGE SCALE GENOMIC DNA]</scope>
    <source>
        <strain evidence="3">zg-ZUI157</strain>
    </source>
</reference>
<evidence type="ECO:0000256" key="1">
    <source>
        <dbReference type="SAM" id="MobiDB-lite"/>
    </source>
</evidence>
<gene>
    <name evidence="2" type="ORF">KKR89_05005</name>
</gene>
<name>A0ABX8GM79_9CELL</name>
<accession>A0ABX8GM79</accession>